<feature type="region of interest" description="Disordered" evidence="1">
    <location>
        <begin position="35"/>
        <end position="57"/>
    </location>
</feature>
<proteinExistence type="predicted"/>
<reference evidence="2" key="2">
    <citation type="submission" date="2015-03" db="UniProtKB">
        <authorList>
            <consortium name="EnsemblPlants"/>
        </authorList>
    </citation>
    <scope>IDENTIFICATION</scope>
</reference>
<protein>
    <submittedName>
        <fullName evidence="2">Uncharacterized protein</fullName>
    </submittedName>
</protein>
<dbReference type="AlphaFoldDB" id="A0A0D3GRG1"/>
<feature type="compositionally biased region" description="Polar residues" evidence="1">
    <location>
        <begin position="43"/>
        <end position="55"/>
    </location>
</feature>
<organism evidence="2">
    <name type="scientific">Oryza barthii</name>
    <dbReference type="NCBI Taxonomy" id="65489"/>
    <lineage>
        <taxon>Eukaryota</taxon>
        <taxon>Viridiplantae</taxon>
        <taxon>Streptophyta</taxon>
        <taxon>Embryophyta</taxon>
        <taxon>Tracheophyta</taxon>
        <taxon>Spermatophyta</taxon>
        <taxon>Magnoliopsida</taxon>
        <taxon>Liliopsida</taxon>
        <taxon>Poales</taxon>
        <taxon>Poaceae</taxon>
        <taxon>BOP clade</taxon>
        <taxon>Oryzoideae</taxon>
        <taxon>Oryzeae</taxon>
        <taxon>Oryzinae</taxon>
        <taxon>Oryza</taxon>
    </lineage>
</organism>
<evidence type="ECO:0000313" key="3">
    <source>
        <dbReference type="Proteomes" id="UP000026960"/>
    </source>
</evidence>
<dbReference type="Gramene" id="OBART07G15740.1">
    <property type="protein sequence ID" value="OBART07G15740.1"/>
    <property type="gene ID" value="OBART07G15740"/>
</dbReference>
<sequence>MELYAVVMTTTTEPSCIFLGGPCSSRRANGDTVMLKNDGNKRMGTNRSNASSTGSGVLPARYDTLQSDMCIVTRDARKARLERKWEGETTTAEWFARWRDADMAEAQGSAHGGRGLIWPNDDVDGSGMEVIGSVNRLISSVVRSAIREEALAFMAERCPA</sequence>
<dbReference type="Proteomes" id="UP000026960">
    <property type="component" value="Chromosome 7"/>
</dbReference>
<dbReference type="EnsemblPlants" id="OBART07G15740.1">
    <property type="protein sequence ID" value="OBART07G15740.1"/>
    <property type="gene ID" value="OBART07G15740"/>
</dbReference>
<evidence type="ECO:0000313" key="2">
    <source>
        <dbReference type="EnsemblPlants" id="OBART07G15740.1"/>
    </source>
</evidence>
<reference evidence="2" key="1">
    <citation type="journal article" date="2009" name="Rice">
        <title>De Novo Next Generation Sequencing of Plant Genomes.</title>
        <authorList>
            <person name="Rounsley S."/>
            <person name="Marri P.R."/>
            <person name="Yu Y."/>
            <person name="He R."/>
            <person name="Sisneros N."/>
            <person name="Goicoechea J.L."/>
            <person name="Lee S.J."/>
            <person name="Angelova A."/>
            <person name="Kudrna D."/>
            <person name="Luo M."/>
            <person name="Affourtit J."/>
            <person name="Desany B."/>
            <person name="Knight J."/>
            <person name="Niazi F."/>
            <person name="Egholm M."/>
            <person name="Wing R.A."/>
        </authorList>
    </citation>
    <scope>NUCLEOTIDE SEQUENCE [LARGE SCALE GENOMIC DNA]</scope>
    <source>
        <strain evidence="2">cv. IRGC 105608</strain>
    </source>
</reference>
<keyword evidence="3" id="KW-1185">Reference proteome</keyword>
<evidence type="ECO:0000256" key="1">
    <source>
        <dbReference type="SAM" id="MobiDB-lite"/>
    </source>
</evidence>
<name>A0A0D3GRG1_9ORYZ</name>
<accession>A0A0D3GRG1</accession>
<dbReference type="PaxDb" id="65489-OBART07G15740.1"/>
<dbReference type="HOGENOM" id="CLU_1654848_0_0_1"/>